<dbReference type="AlphaFoldDB" id="A0A1H4WBA9"/>
<dbReference type="Proteomes" id="UP000182241">
    <property type="component" value="Unassembled WGS sequence"/>
</dbReference>
<organism evidence="3 4">
    <name type="scientific">Tsukamurella tyrosinosolvens</name>
    <dbReference type="NCBI Taxonomy" id="57704"/>
    <lineage>
        <taxon>Bacteria</taxon>
        <taxon>Bacillati</taxon>
        <taxon>Actinomycetota</taxon>
        <taxon>Actinomycetes</taxon>
        <taxon>Mycobacteriales</taxon>
        <taxon>Tsukamurellaceae</taxon>
        <taxon>Tsukamurella</taxon>
    </lineage>
</organism>
<keyword evidence="4" id="KW-1185">Reference proteome</keyword>
<dbReference type="EMBL" id="FNSA01000003">
    <property type="protein sequence ID" value="SEC90543.1"/>
    <property type="molecule type" value="Genomic_DNA"/>
</dbReference>
<protein>
    <submittedName>
        <fullName evidence="3">SWIM zinc finger</fullName>
    </submittedName>
</protein>
<accession>A0A1H4WBA9</accession>
<keyword evidence="1" id="KW-0863">Zinc-finger</keyword>
<reference evidence="4" key="1">
    <citation type="submission" date="2016-10" db="EMBL/GenBank/DDBJ databases">
        <authorList>
            <person name="Varghese N."/>
            <person name="Submissions S."/>
        </authorList>
    </citation>
    <scope>NUCLEOTIDE SEQUENCE [LARGE SCALE GENOMIC DNA]</scope>
    <source>
        <strain evidence="4">DSM 44234</strain>
    </source>
</reference>
<dbReference type="OrthoDB" id="188274at2"/>
<dbReference type="Pfam" id="PF04434">
    <property type="entry name" value="SWIM"/>
    <property type="match status" value="1"/>
</dbReference>
<dbReference type="GO" id="GO:0008270">
    <property type="term" value="F:zinc ion binding"/>
    <property type="evidence" value="ECO:0007669"/>
    <property type="project" value="UniProtKB-KW"/>
</dbReference>
<dbReference type="InterPro" id="IPR007527">
    <property type="entry name" value="Znf_SWIM"/>
</dbReference>
<name>A0A1H4WBA9_TSUTY</name>
<evidence type="ECO:0000313" key="3">
    <source>
        <dbReference type="EMBL" id="SEC90543.1"/>
    </source>
</evidence>
<dbReference type="STRING" id="57704.SAMN04489793_3498"/>
<gene>
    <name evidence="3" type="ORF">SAMN04489793_3498</name>
</gene>
<evidence type="ECO:0000256" key="1">
    <source>
        <dbReference type="PROSITE-ProRule" id="PRU00325"/>
    </source>
</evidence>
<dbReference type="PROSITE" id="PS50966">
    <property type="entry name" value="ZF_SWIM"/>
    <property type="match status" value="1"/>
</dbReference>
<keyword evidence="1" id="KW-0479">Metal-binding</keyword>
<evidence type="ECO:0000313" key="4">
    <source>
        <dbReference type="Proteomes" id="UP000182241"/>
    </source>
</evidence>
<evidence type="ECO:0000259" key="2">
    <source>
        <dbReference type="PROSITE" id="PS50966"/>
    </source>
</evidence>
<feature type="domain" description="SWIM-type" evidence="2">
    <location>
        <begin position="106"/>
        <end position="134"/>
    </location>
</feature>
<sequence length="186" mass="19455">MATNPFGFTTWGADLVRIAEPISASTPNTHAPRARMLARNGGVTLQFDGGRVTALVHSGASASVAHLEFAPMAPAVASALREELGSRTEPDDAVHAALIARGLRPAPVLDDADCSCTARSTMCVHVLAAAYALATLVDHEPVTALTIQTYGASTPPDEADDDRPAPRWTPLAALRVRDYYAVSAPA</sequence>
<keyword evidence="1" id="KW-0862">Zinc</keyword>
<dbReference type="RefSeq" id="WP_068739815.1">
    <property type="nucleotide sequence ID" value="NZ_CBDRGN010000003.1"/>
</dbReference>
<proteinExistence type="predicted"/>